<protein>
    <recommendedName>
        <fullName evidence="3">MinD-like ATPase involved in chromosome partitioning or flagellar assembly</fullName>
    </recommendedName>
</protein>
<dbReference type="EMBL" id="CP144913">
    <property type="protein sequence ID" value="WXB77873.1"/>
    <property type="molecule type" value="Genomic_DNA"/>
</dbReference>
<gene>
    <name evidence="1" type="ORF">V1351_07300</name>
</gene>
<reference evidence="1 2" key="1">
    <citation type="submission" date="2024-02" db="EMBL/GenBank/DDBJ databases">
        <title>Janibacter sp. nov., isolated from gut of marine sandworm.</title>
        <authorList>
            <person name="Kim B."/>
            <person name="Jun M.O."/>
            <person name="Shin N.-R."/>
        </authorList>
    </citation>
    <scope>NUCLEOTIDE SEQUENCE [LARGE SCALE GENOMIC DNA]</scope>
    <source>
        <strain evidence="1 2">A1S7</strain>
    </source>
</reference>
<dbReference type="RefSeq" id="WP_338752156.1">
    <property type="nucleotide sequence ID" value="NZ_CP144913.1"/>
</dbReference>
<dbReference type="SUPFAM" id="SSF52540">
    <property type="entry name" value="P-loop containing nucleoside triphosphate hydrolases"/>
    <property type="match status" value="1"/>
</dbReference>
<accession>A0ABZ2MLG6</accession>
<dbReference type="InterPro" id="IPR027417">
    <property type="entry name" value="P-loop_NTPase"/>
</dbReference>
<sequence>MALIVITSASGSPGVTATSLGLALTSTRPALVVEADPTGGSGILAGYLRGGTTPPDSLIDLAVANRHGELAEALPRMAVNISEKVSLVPGTRSHTQARSLNALWEPLATVLRGLERTGQDVIVDAGRLGLQGSPEPLVYAADLCLLATRSDLVSLSAAKSWGESLQEGFERVGGASSLGVLMIGEGDPYRAREVRSVLQIPVTASLAWDPDAAGVFGRGAKAPKRFDSSPLVRSLRAAHERVEASVESNRAELGRAL</sequence>
<dbReference type="Proteomes" id="UP001382727">
    <property type="component" value="Chromosome"/>
</dbReference>
<organism evidence="1 2">
    <name type="scientific">Janibacter alittae</name>
    <dbReference type="NCBI Taxonomy" id="3115209"/>
    <lineage>
        <taxon>Bacteria</taxon>
        <taxon>Bacillati</taxon>
        <taxon>Actinomycetota</taxon>
        <taxon>Actinomycetes</taxon>
        <taxon>Micrococcales</taxon>
        <taxon>Intrasporangiaceae</taxon>
        <taxon>Janibacter</taxon>
    </lineage>
</organism>
<evidence type="ECO:0000313" key="2">
    <source>
        <dbReference type="Proteomes" id="UP001382727"/>
    </source>
</evidence>
<evidence type="ECO:0008006" key="3">
    <source>
        <dbReference type="Google" id="ProtNLM"/>
    </source>
</evidence>
<name>A0ABZ2MLG6_9MICO</name>
<dbReference type="Gene3D" id="3.40.50.300">
    <property type="entry name" value="P-loop containing nucleotide triphosphate hydrolases"/>
    <property type="match status" value="1"/>
</dbReference>
<keyword evidence="2" id="KW-1185">Reference proteome</keyword>
<proteinExistence type="predicted"/>
<evidence type="ECO:0000313" key="1">
    <source>
        <dbReference type="EMBL" id="WXB77873.1"/>
    </source>
</evidence>